<dbReference type="AlphaFoldDB" id="A0A7T4QYT3"/>
<evidence type="ECO:0000313" key="1">
    <source>
        <dbReference type="EMBL" id="QQD17261.1"/>
    </source>
</evidence>
<accession>A0A7T4QYT3</accession>
<proteinExistence type="predicted"/>
<dbReference type="Gene3D" id="3.20.20.80">
    <property type="entry name" value="Glycosidases"/>
    <property type="match status" value="1"/>
</dbReference>
<reference evidence="1 2" key="1">
    <citation type="submission" date="2020-12" db="EMBL/GenBank/DDBJ databases">
        <authorList>
            <person name="Shan Y."/>
        </authorList>
    </citation>
    <scope>NUCLEOTIDE SEQUENCE [LARGE SCALE GENOMIC DNA]</scope>
    <source>
        <strain evidence="2">csc3.9</strain>
    </source>
</reference>
<protein>
    <recommendedName>
        <fullName evidence="3">Glycosyl hydrolase</fullName>
    </recommendedName>
</protein>
<evidence type="ECO:0008006" key="3">
    <source>
        <dbReference type="Google" id="ProtNLM"/>
    </source>
</evidence>
<dbReference type="InterPro" id="IPR017853">
    <property type="entry name" value="GH"/>
</dbReference>
<keyword evidence="2" id="KW-1185">Reference proteome</keyword>
<sequence length="467" mass="53530">MSVDFSLEQGKLRRSEQYNTWDNGDPAPELREKDVEFLNEQGLHSRVVRVGITIDELCDLKTHSCDFNTIAPWLDDISRATDSMVVHVTPKHLIEEKRPPKELEPLLYLAIRELKKRFPKIDYIEATNEPDWEFHGAQIYAGKSPILSPAEVYPYYVPYYKAVNRVNAELADNQKLRVGGPALTGMTEFWMTAFLDGYAADSNPQKQLDFVSYHGYGEFSDDFSSYRSYKSDPSEIRDQRQRLDRWLVERQLTPGIPVLVTETGIYPGPSFDDPDPSKKDYLRQAAGQASLFYWWGKQAEIYPFHWVVRHATQGRKDQLITHSAAQPEVDTFSPYGNLLLMQSMMKQTRVKARSNSLSQGLGVYAIAAKDTTGVSVMVWNYQHTNAGRFRTQIQLSSLPAELRDQTVRQRLYRIDQTTSNYWHNPDKANLQQVAEKTLALDDSHTETVELEANGLYLMVLEPVSETD</sequence>
<dbReference type="Proteomes" id="UP000596063">
    <property type="component" value="Chromosome"/>
</dbReference>
<dbReference type="KEGG" id="snan:I6N98_12910"/>
<organism evidence="1 2">
    <name type="scientific">Spongiibacter nanhainus</name>
    <dbReference type="NCBI Taxonomy" id="2794344"/>
    <lineage>
        <taxon>Bacteria</taxon>
        <taxon>Pseudomonadati</taxon>
        <taxon>Pseudomonadota</taxon>
        <taxon>Gammaproteobacteria</taxon>
        <taxon>Cellvibrionales</taxon>
        <taxon>Spongiibacteraceae</taxon>
        <taxon>Spongiibacter</taxon>
    </lineage>
</organism>
<dbReference type="EMBL" id="CP066167">
    <property type="protein sequence ID" value="QQD17261.1"/>
    <property type="molecule type" value="Genomic_DNA"/>
</dbReference>
<dbReference type="SUPFAM" id="SSF51445">
    <property type="entry name" value="(Trans)glycosidases"/>
    <property type="match status" value="1"/>
</dbReference>
<name>A0A7T4QYT3_9GAMM</name>
<dbReference type="RefSeq" id="WP_198568763.1">
    <property type="nucleotide sequence ID" value="NZ_CP066167.1"/>
</dbReference>
<evidence type="ECO:0000313" key="2">
    <source>
        <dbReference type="Proteomes" id="UP000596063"/>
    </source>
</evidence>
<gene>
    <name evidence="1" type="ORF">I6N98_12910</name>
</gene>
<dbReference type="Gene3D" id="2.60.40.1500">
    <property type="entry name" value="Glycosyl hydrolase domain, family 39"/>
    <property type="match status" value="1"/>
</dbReference>